<dbReference type="AlphaFoldDB" id="A0A813UWN3"/>
<name>A0A813UWN3_9BILA</name>
<proteinExistence type="predicted"/>
<evidence type="ECO:0000313" key="2">
    <source>
        <dbReference type="Proteomes" id="UP000663879"/>
    </source>
</evidence>
<protein>
    <submittedName>
        <fullName evidence="1">Uncharacterized protein</fullName>
    </submittedName>
</protein>
<feature type="non-terminal residue" evidence="1">
    <location>
        <position position="1"/>
    </location>
</feature>
<dbReference type="EMBL" id="CAJNOC010001085">
    <property type="protein sequence ID" value="CAF0833665.1"/>
    <property type="molecule type" value="Genomic_DNA"/>
</dbReference>
<evidence type="ECO:0000313" key="1">
    <source>
        <dbReference type="EMBL" id="CAF0833665.1"/>
    </source>
</evidence>
<dbReference type="Proteomes" id="UP000663879">
    <property type="component" value="Unassembled WGS sequence"/>
</dbReference>
<organism evidence="1 2">
    <name type="scientific">Brachionus calyciflorus</name>
    <dbReference type="NCBI Taxonomy" id="104777"/>
    <lineage>
        <taxon>Eukaryota</taxon>
        <taxon>Metazoa</taxon>
        <taxon>Spiralia</taxon>
        <taxon>Gnathifera</taxon>
        <taxon>Rotifera</taxon>
        <taxon>Eurotatoria</taxon>
        <taxon>Monogononta</taxon>
        <taxon>Pseudotrocha</taxon>
        <taxon>Ploima</taxon>
        <taxon>Brachionidae</taxon>
        <taxon>Brachionus</taxon>
    </lineage>
</organism>
<reference evidence="1" key="1">
    <citation type="submission" date="2021-02" db="EMBL/GenBank/DDBJ databases">
        <authorList>
            <person name="Nowell W R."/>
        </authorList>
    </citation>
    <scope>NUCLEOTIDE SEQUENCE</scope>
    <source>
        <strain evidence="1">Ploen Becks lab</strain>
    </source>
</reference>
<comment type="caution">
    <text evidence="1">The sequence shown here is derived from an EMBL/GenBank/DDBJ whole genome shotgun (WGS) entry which is preliminary data.</text>
</comment>
<accession>A0A813UWN3</accession>
<sequence>VQSEDQPEDINFSIDFSQGDNEVNQIIAEENSELFTRIIQLSSNNLDSNEEIELNFEQYYDLRRDQAIEELRINLGSGY</sequence>
<gene>
    <name evidence="1" type="ORF">OXX778_LOCUS8097</name>
</gene>
<keyword evidence="2" id="KW-1185">Reference proteome</keyword>